<dbReference type="PANTHER" id="PTHR40758:SF1">
    <property type="entry name" value="CONSERVED PROTEIN"/>
    <property type="match status" value="1"/>
</dbReference>
<dbReference type="GO" id="GO:0046872">
    <property type="term" value="F:metal ion binding"/>
    <property type="evidence" value="ECO:0007669"/>
    <property type="project" value="InterPro"/>
</dbReference>
<evidence type="ECO:0000313" key="3">
    <source>
        <dbReference type="EMBL" id="TQL33551.1"/>
    </source>
</evidence>
<dbReference type="AlphaFoldDB" id="A0A542XCL1"/>
<comment type="caution">
    <text evidence="3">The sequence shown here is derived from an EMBL/GenBank/DDBJ whole genome shotgun (WGS) entry which is preliminary data.</text>
</comment>
<dbReference type="Pfam" id="PF07398">
    <property type="entry name" value="MDMPI_C"/>
    <property type="match status" value="1"/>
</dbReference>
<reference evidence="3 4" key="1">
    <citation type="submission" date="2019-06" db="EMBL/GenBank/DDBJ databases">
        <title>Sequencing the genomes of 1000 actinobacteria strains.</title>
        <authorList>
            <person name="Klenk H.-P."/>
        </authorList>
    </citation>
    <scope>NUCLEOTIDE SEQUENCE [LARGE SCALE GENOMIC DNA]</scope>
    <source>
        <strain evidence="3 4">DSM 24617</strain>
    </source>
</reference>
<feature type="domain" description="Mycothiol-dependent maleylpyruvate isomerase metal-binding" evidence="2">
    <location>
        <begin position="9"/>
        <end position="135"/>
    </location>
</feature>
<dbReference type="InterPro" id="IPR010872">
    <property type="entry name" value="MDMPI_C-term_domain"/>
</dbReference>
<feature type="domain" description="MDMPI C-terminal" evidence="1">
    <location>
        <begin position="150"/>
        <end position="257"/>
    </location>
</feature>
<proteinExistence type="predicted"/>
<evidence type="ECO:0000313" key="4">
    <source>
        <dbReference type="Proteomes" id="UP000318336"/>
    </source>
</evidence>
<keyword evidence="4" id="KW-1185">Reference proteome</keyword>
<accession>A0A542XCL1</accession>
<dbReference type="PANTHER" id="PTHR40758">
    <property type="entry name" value="CONSERVED PROTEIN"/>
    <property type="match status" value="1"/>
</dbReference>
<evidence type="ECO:0000259" key="2">
    <source>
        <dbReference type="Pfam" id="PF11716"/>
    </source>
</evidence>
<name>A0A542XCL1_9MICO</name>
<dbReference type="OrthoDB" id="3671213at2"/>
<gene>
    <name evidence="3" type="ORF">FB554_1701</name>
</gene>
<dbReference type="InterPro" id="IPR017517">
    <property type="entry name" value="Maleyloyr_isom"/>
</dbReference>
<dbReference type="RefSeq" id="WP_142005550.1">
    <property type="nucleotide sequence ID" value="NZ_CAJTBP010000001.1"/>
</dbReference>
<sequence length="268" mass="29331">MSTLDFLGHLQTESAMFLDAAQAADPAARVPSCPDWDADDLLWHLGEVQWFWATIVADDLRTGQQIEDLVEPERPADRAGLLAFYREQSPRLHSVAAEADPAEPRWMWVSDEALHDVAYVRRRQAHEALVHRVDAELTAGWLISPIDVGLAADGVDEAVVVMFGNHPSWGTFTPGDQRVRVRATDAERSWLVRLGRFAGTSSQGEAVDVPSWQAVDDDGRAADATVTGSAADLDLWLWGRPVIGSEPVLTGDQQALATFRAVRDDGVG</sequence>
<dbReference type="Proteomes" id="UP000318336">
    <property type="component" value="Unassembled WGS sequence"/>
</dbReference>
<evidence type="ECO:0000259" key="1">
    <source>
        <dbReference type="Pfam" id="PF07398"/>
    </source>
</evidence>
<protein>
    <submittedName>
        <fullName evidence="3">Uncharacterized protein (TIGR03083 family)</fullName>
    </submittedName>
</protein>
<dbReference type="Pfam" id="PF11716">
    <property type="entry name" value="MDMPI_N"/>
    <property type="match status" value="1"/>
</dbReference>
<dbReference type="InterPro" id="IPR024344">
    <property type="entry name" value="MDMPI_metal-binding"/>
</dbReference>
<dbReference type="EMBL" id="VFOK01000001">
    <property type="protein sequence ID" value="TQL33551.1"/>
    <property type="molecule type" value="Genomic_DNA"/>
</dbReference>
<organism evidence="3 4">
    <name type="scientific">Barrientosiimonas humi</name>
    <dbReference type="NCBI Taxonomy" id="999931"/>
    <lineage>
        <taxon>Bacteria</taxon>
        <taxon>Bacillati</taxon>
        <taxon>Actinomycetota</taxon>
        <taxon>Actinomycetes</taxon>
        <taxon>Micrococcales</taxon>
        <taxon>Dermacoccaceae</taxon>
        <taxon>Barrientosiimonas</taxon>
    </lineage>
</organism>
<dbReference type="GO" id="GO:0005886">
    <property type="term" value="C:plasma membrane"/>
    <property type="evidence" value="ECO:0007669"/>
    <property type="project" value="TreeGrafter"/>
</dbReference>
<dbReference type="NCBIfam" id="TIGR03083">
    <property type="entry name" value="maleylpyruvate isomerase family mycothiol-dependent enzyme"/>
    <property type="match status" value="1"/>
</dbReference>